<reference evidence="1" key="1">
    <citation type="submission" date="2021-01" db="EMBL/GenBank/DDBJ databases">
        <title>Complete genome sequence of Clostridiales bacterium R-7.</title>
        <authorList>
            <person name="Mahoney-Kurpe S.C."/>
            <person name="Palevich N."/>
            <person name="Koike S."/>
            <person name="Moon C.D."/>
            <person name="Attwood G.T."/>
        </authorList>
    </citation>
    <scope>NUCLEOTIDE SEQUENCE</scope>
    <source>
        <strain evidence="1">R-7</strain>
    </source>
</reference>
<name>A0AC61N2V0_9FIRM</name>
<keyword evidence="1" id="KW-0547">Nucleotide-binding</keyword>
<accession>A0AC61N2V0</accession>
<dbReference type="EMBL" id="CP068393">
    <property type="protein sequence ID" value="QUC67020.1"/>
    <property type="molecule type" value="Genomic_DNA"/>
</dbReference>
<dbReference type="Proteomes" id="UP000682782">
    <property type="component" value="Chromosome"/>
</dbReference>
<evidence type="ECO:0000313" key="2">
    <source>
        <dbReference type="Proteomes" id="UP000682782"/>
    </source>
</evidence>
<gene>
    <name evidence="1" type="ORF">JYE49_14495</name>
</gene>
<keyword evidence="2" id="KW-1185">Reference proteome</keyword>
<proteinExistence type="predicted"/>
<evidence type="ECO:0000313" key="1">
    <source>
        <dbReference type="EMBL" id="QUC67020.1"/>
    </source>
</evidence>
<organism evidence="1 2">
    <name type="scientific">Aristaeella hokkaidonensis</name>
    <dbReference type="NCBI Taxonomy" id="3046382"/>
    <lineage>
        <taxon>Bacteria</taxon>
        <taxon>Bacillati</taxon>
        <taxon>Bacillota</taxon>
        <taxon>Clostridia</taxon>
        <taxon>Eubacteriales</taxon>
        <taxon>Aristaeellaceae</taxon>
        <taxon>Aristaeella</taxon>
    </lineage>
</organism>
<protein>
    <submittedName>
        <fullName evidence="1">ABC transporter ATP-binding protein</fullName>
    </submittedName>
</protein>
<keyword evidence="1" id="KW-0067">ATP-binding</keyword>
<sequence>MRKQFAWLWKNMDAPFRRRHVIALCVCAFTCLLLLVNPALSQRLIDDVIVAGNPKPLLSILAVMLVVKLGREGLRYMMVIFLEKDSQNVVFNLRRRLFSKMQYNDMAFFDTHRTGDLMTRMSADLDWCRHFLSYIDYRIIDAVCTFLFATIYLLLVNWKLTLLLIIITPILLLITKFFSRHVRPRFVFMREKLSEMNTAAQENIAGNRVVKAFAREEYEKERFEQKNQAFMDSHLRINKLWLTFFPIIELLVNAIQLVTVFVGGLFIIRGELTPGELAIFTGLSWAVSNPMRELGNLINDLQRFSTSAAKVMELYYGTPSIVDAPDAVAHERMQGKIEFDHVSFRFDTKPILTDVSFSVQPGQTVAVMGPTGSGKTTLIHLLARFYDVSEGAIQVDDCDVKQWKLSELRGGIGTATQDVFLFSDTVEGNIAFGDQSLTQEDVMDFARRADAAEFAEKLPEGYDTIIGERGVGLSGGQRQRIALARAMAVRPGILIMDDTTSAVDSETEQYIQDQLRHLPYECTKFIIAQRISSMRDADLILVLQDGKITERGTHSELLAKRGYYWQTYCLQYGIPMDEEQSTASGSNSAVGAPAAGMGV</sequence>